<evidence type="ECO:0000313" key="1">
    <source>
        <dbReference type="EMBL" id="KAK5696561.1"/>
    </source>
</evidence>
<dbReference type="EMBL" id="JAVRQU010000012">
    <property type="protein sequence ID" value="KAK5696561.1"/>
    <property type="molecule type" value="Genomic_DNA"/>
</dbReference>
<dbReference type="AlphaFoldDB" id="A0AAN8A1V7"/>
<name>A0AAN8A1V7_9PEZI</name>
<dbReference type="Proteomes" id="UP001310594">
    <property type="component" value="Unassembled WGS sequence"/>
</dbReference>
<organism evidence="1 2">
    <name type="scientific">Elasticomyces elasticus</name>
    <dbReference type="NCBI Taxonomy" id="574655"/>
    <lineage>
        <taxon>Eukaryota</taxon>
        <taxon>Fungi</taxon>
        <taxon>Dikarya</taxon>
        <taxon>Ascomycota</taxon>
        <taxon>Pezizomycotina</taxon>
        <taxon>Dothideomycetes</taxon>
        <taxon>Dothideomycetidae</taxon>
        <taxon>Mycosphaerellales</taxon>
        <taxon>Teratosphaeriaceae</taxon>
        <taxon>Elasticomyces</taxon>
    </lineage>
</organism>
<sequence>MAPLSVIDLTTELKDHLTALPTELQHQIFDILLPSHEPDIAYLPGIRRDRPHPIYQVASTCRSLRDQVDSWSHHWLKSHAAITRYRDDQTTSSGRKILVRKAGLRGVLQFVKTKCVFCGMTTKHSAVFANGLRCCVRCDKQQWPDKITRTAAKEKYGLKDNQLLPARHPAVHHNHPQSILAMSKSPFQKPRYGTCVIANVQTTMFLEADVHRLAQQVYGGHLELYWERREAERKERKQKKEASACKELDKADLEWIKINEPFRYAKETGGSKEAAARELQDLMGQVGVTVGDLRIGATGLRSLFYLSF</sequence>
<comment type="caution">
    <text evidence="1">The sequence shown here is derived from an EMBL/GenBank/DDBJ whole genome shotgun (WGS) entry which is preliminary data.</text>
</comment>
<gene>
    <name evidence="1" type="ORF">LTR97_007864</name>
</gene>
<dbReference type="InterPro" id="IPR037129">
    <property type="entry name" value="XPA_sf"/>
</dbReference>
<proteinExistence type="predicted"/>
<accession>A0AAN8A1V7</accession>
<evidence type="ECO:0008006" key="3">
    <source>
        <dbReference type="Google" id="ProtNLM"/>
    </source>
</evidence>
<evidence type="ECO:0000313" key="2">
    <source>
        <dbReference type="Proteomes" id="UP001310594"/>
    </source>
</evidence>
<reference evidence="1" key="1">
    <citation type="submission" date="2023-08" db="EMBL/GenBank/DDBJ databases">
        <title>Black Yeasts Isolated from many extreme environments.</title>
        <authorList>
            <person name="Coleine C."/>
            <person name="Stajich J.E."/>
            <person name="Selbmann L."/>
        </authorList>
    </citation>
    <scope>NUCLEOTIDE SEQUENCE</scope>
    <source>
        <strain evidence="1">CCFEE 5810</strain>
    </source>
</reference>
<dbReference type="Gene3D" id="3.90.530.10">
    <property type="entry name" value="XPA C-terminal domain"/>
    <property type="match status" value="1"/>
</dbReference>
<protein>
    <recommendedName>
        <fullName evidence="3">F-box domain-containing protein</fullName>
    </recommendedName>
</protein>